<dbReference type="SMART" id="SM01209">
    <property type="entry name" value="GARS_A"/>
    <property type="match status" value="1"/>
</dbReference>
<gene>
    <name evidence="6" type="ORF">SAMN02910297_01089</name>
</gene>
<comment type="function">
    <text evidence="4">Catalyzes the synthesis of carbamoyl phosphate from ATP, ammonium and bicarbonate. Proceeds via a three-step mechanism, i.e. the phosphorylation of hydrogencarbonate to carboxyphosphate, a nucleophilic attack of ammonia on carboxyphosphate yielding carbamate, and the phosphorylation of carbamate forming carbamoyl phosphate.</text>
</comment>
<comment type="cofactor">
    <cofactor evidence="4">
        <name>Mg(2+)</name>
        <dbReference type="ChEBI" id="CHEBI:18420"/>
    </cofactor>
    <cofactor evidence="4">
        <name>Mn(2+)</name>
        <dbReference type="ChEBI" id="CHEBI:29035"/>
    </cofactor>
    <text evidence="4">Binds 2 magnesium or manganese ions per subunit.</text>
</comment>
<dbReference type="PANTHER" id="PTHR43055:SF1">
    <property type="entry name" value="FORMATE-DEPENDENT PHOSPHORIBOSYLGLYCINAMIDE FORMYLTRANSFERASE"/>
    <property type="match status" value="1"/>
</dbReference>
<dbReference type="Gene3D" id="3.40.50.20">
    <property type="match status" value="1"/>
</dbReference>
<dbReference type="InterPro" id="IPR043673">
    <property type="entry name" value="CPSase_Archaea"/>
</dbReference>
<protein>
    <recommendedName>
        <fullName evidence="4">Carbamoyl-phosphate synthase</fullName>
        <ecNumber evidence="4">6.3.4.16</ecNumber>
    </recommendedName>
    <alternativeName>
        <fullName evidence="4">Carbamoyl phosphate synthetase</fullName>
        <shortName evidence="4">CPSase</shortName>
    </alternativeName>
</protein>
<dbReference type="AlphaFoldDB" id="A0A1I4I9U9"/>
<dbReference type="GO" id="GO:0005829">
    <property type="term" value="C:cytosol"/>
    <property type="evidence" value="ECO:0007669"/>
    <property type="project" value="TreeGrafter"/>
</dbReference>
<dbReference type="Gene3D" id="3.30.1490.20">
    <property type="entry name" value="ATP-grasp fold, A domain"/>
    <property type="match status" value="1"/>
</dbReference>
<evidence type="ECO:0000256" key="2">
    <source>
        <dbReference type="ARBA" id="ARBA00022741"/>
    </source>
</evidence>
<feature type="domain" description="ATP-grasp" evidence="5">
    <location>
        <begin position="111"/>
        <end position="302"/>
    </location>
</feature>
<dbReference type="PROSITE" id="PS50975">
    <property type="entry name" value="ATP_GRASP"/>
    <property type="match status" value="1"/>
</dbReference>
<dbReference type="EC" id="6.3.4.16" evidence="4"/>
<dbReference type="RefSeq" id="WP_074798511.1">
    <property type="nucleotide sequence ID" value="NZ_FOTL01000016.1"/>
</dbReference>
<organism evidence="6 7">
    <name type="scientific">Methanobrevibacter olleyae</name>
    <dbReference type="NCBI Taxonomy" id="294671"/>
    <lineage>
        <taxon>Archaea</taxon>
        <taxon>Methanobacteriati</taxon>
        <taxon>Methanobacteriota</taxon>
        <taxon>Methanomada group</taxon>
        <taxon>Methanobacteria</taxon>
        <taxon>Methanobacteriales</taxon>
        <taxon>Methanobacteriaceae</taxon>
        <taxon>Methanobrevibacter</taxon>
    </lineage>
</organism>
<comment type="similarity">
    <text evidence="4">Belongs to the small carbamoyl-phosphate synthase family.</text>
</comment>
<dbReference type="InterPro" id="IPR011761">
    <property type="entry name" value="ATP-grasp"/>
</dbReference>
<dbReference type="Pfam" id="PF02655">
    <property type="entry name" value="ATP-grasp_3"/>
    <property type="match status" value="1"/>
</dbReference>
<feature type="binding site" evidence="4">
    <location>
        <begin position="143"/>
        <end position="192"/>
    </location>
    <ligand>
        <name>ATP</name>
        <dbReference type="ChEBI" id="CHEBI:30616"/>
    </ligand>
</feature>
<dbReference type="HAMAP" id="MF_02221">
    <property type="entry name" value="CPSase"/>
    <property type="match status" value="1"/>
</dbReference>
<dbReference type="PANTHER" id="PTHR43055">
    <property type="entry name" value="FORMATE-DEPENDENT PHOSPHORIBOSYLGLYCINAMIDE FORMYLTRANSFERASE"/>
    <property type="match status" value="1"/>
</dbReference>
<dbReference type="Gene3D" id="3.30.470.20">
    <property type="entry name" value="ATP-grasp fold, B domain"/>
    <property type="match status" value="1"/>
</dbReference>
<dbReference type="GO" id="GO:0005524">
    <property type="term" value="F:ATP binding"/>
    <property type="evidence" value="ECO:0007669"/>
    <property type="project" value="UniProtKB-UniRule"/>
</dbReference>
<dbReference type="GO" id="GO:0000287">
    <property type="term" value="F:magnesium ion binding"/>
    <property type="evidence" value="ECO:0007669"/>
    <property type="project" value="UniProtKB-UniRule"/>
</dbReference>
<sequence length="379" mass="43028">MKVLFIGSRLYDDVAYHVDKLGIESIITESNEEAPNLNLSTRHYIVPRGMDKPMEIAIKEEVDAIVPLLGIDPPLMDVAIMKEEIEEKHNIPVISSNINAVSITSDKIKTKEFFKSINLNVPPAKILNKNDFDGEEEFIEKLGFNFPIVLKQREGQGGKDICIASEFDDVLKYFDKFKQALIEKFIEGSEVSIEVIGWNGEYLPLVPVYKGETNLEGIHPISRLRYGPCDFEDFDNEEFREIAKDIATSLKSEGTIDIDLIYSKVENKVYAIEINTRPSGTRYLSFACTGLNPLNLLVDIAIGKFNLDELENEMKDFYTLEIPIGNYKGPEPQEPIKEYINNNFILHGPKAYQRITIRGNTPEETYKIAKELTGNDYSL</sequence>
<keyword evidence="4" id="KW-0460">Magnesium</keyword>
<keyword evidence="4" id="KW-0479">Metal-binding</keyword>
<dbReference type="Proteomes" id="UP000183442">
    <property type="component" value="Unassembled WGS sequence"/>
</dbReference>
<reference evidence="7" key="1">
    <citation type="submission" date="2016-10" db="EMBL/GenBank/DDBJ databases">
        <authorList>
            <person name="Varghese N."/>
        </authorList>
    </citation>
    <scope>NUCLEOTIDE SEQUENCE [LARGE SCALE GENOMIC DNA]</scope>
    <source>
        <strain evidence="7">DSM 16632</strain>
    </source>
</reference>
<keyword evidence="2 4" id="KW-0547">Nucleotide-binding</keyword>
<dbReference type="SUPFAM" id="SSF56059">
    <property type="entry name" value="Glutathione synthetase ATP-binding domain-like"/>
    <property type="match status" value="1"/>
</dbReference>
<evidence type="ECO:0000313" key="6">
    <source>
        <dbReference type="EMBL" id="SFL51054.1"/>
    </source>
</evidence>
<dbReference type="InterPro" id="IPR013815">
    <property type="entry name" value="ATP_grasp_subdomain_1"/>
</dbReference>
<dbReference type="GO" id="GO:0004087">
    <property type="term" value="F:carbamoyl-phosphate synthase (ammonia) activity"/>
    <property type="evidence" value="ECO:0007669"/>
    <property type="project" value="UniProtKB-UniRule"/>
</dbReference>
<evidence type="ECO:0000313" key="7">
    <source>
        <dbReference type="Proteomes" id="UP000183442"/>
    </source>
</evidence>
<evidence type="ECO:0000256" key="3">
    <source>
        <dbReference type="ARBA" id="ARBA00022840"/>
    </source>
</evidence>
<accession>A0A1I4I9U9</accession>
<evidence type="ECO:0000259" key="5">
    <source>
        <dbReference type="PROSITE" id="PS50975"/>
    </source>
</evidence>
<evidence type="ECO:0000256" key="4">
    <source>
        <dbReference type="HAMAP-Rule" id="MF_02221"/>
    </source>
</evidence>
<dbReference type="GO" id="GO:0030145">
    <property type="term" value="F:manganese ion binding"/>
    <property type="evidence" value="ECO:0007669"/>
    <property type="project" value="UniProtKB-UniRule"/>
</dbReference>
<keyword evidence="1 4" id="KW-0436">Ligase</keyword>
<dbReference type="EMBL" id="FOTL01000016">
    <property type="protein sequence ID" value="SFL51054.1"/>
    <property type="molecule type" value="Genomic_DNA"/>
</dbReference>
<comment type="catalytic activity">
    <reaction evidence="4">
        <text>hydrogencarbonate + NH4(+) + 2 ATP = carbamoyl phosphate + 2 ADP + phosphate + 2 H(+)</text>
        <dbReference type="Rhea" id="RHEA:18029"/>
        <dbReference type="ChEBI" id="CHEBI:15378"/>
        <dbReference type="ChEBI" id="CHEBI:17544"/>
        <dbReference type="ChEBI" id="CHEBI:28938"/>
        <dbReference type="ChEBI" id="CHEBI:30616"/>
        <dbReference type="ChEBI" id="CHEBI:43474"/>
        <dbReference type="ChEBI" id="CHEBI:58228"/>
        <dbReference type="ChEBI" id="CHEBI:456216"/>
        <dbReference type="EC" id="6.3.4.16"/>
    </reaction>
</comment>
<dbReference type="InterPro" id="IPR003806">
    <property type="entry name" value="ATP-grasp_PylC-type"/>
</dbReference>
<evidence type="ECO:0000256" key="1">
    <source>
        <dbReference type="ARBA" id="ARBA00022598"/>
    </source>
</evidence>
<name>A0A1I4I9U9_METOL</name>
<proteinExistence type="inferred from homology"/>
<keyword evidence="4" id="KW-0464">Manganese</keyword>
<keyword evidence="3 4" id="KW-0067">ATP-binding</keyword>
<dbReference type="OrthoDB" id="11959at2157"/>